<evidence type="ECO:0000313" key="2">
    <source>
        <dbReference type="Proteomes" id="UP001238540"/>
    </source>
</evidence>
<dbReference type="PANTHER" id="PTHR35868:SF4">
    <property type="entry name" value="DUF2804 DOMAIN-CONTAINING PROTEIN"/>
    <property type="match status" value="1"/>
</dbReference>
<dbReference type="EMBL" id="JAUFQC010000001">
    <property type="protein sequence ID" value="MDN3610298.1"/>
    <property type="molecule type" value="Genomic_DNA"/>
</dbReference>
<gene>
    <name evidence="1" type="ORF">QWZ16_11350</name>
</gene>
<dbReference type="Proteomes" id="UP001238540">
    <property type="component" value="Unassembled WGS sequence"/>
</dbReference>
<comment type="caution">
    <text evidence="1">The sequence shown here is derived from an EMBL/GenBank/DDBJ whole genome shotgun (WGS) entry which is preliminary data.</text>
</comment>
<protein>
    <submittedName>
        <fullName evidence="1">DUF2804 domain-containing protein</fullName>
    </submittedName>
</protein>
<dbReference type="InterPro" id="IPR021243">
    <property type="entry name" value="DUF2804"/>
</dbReference>
<dbReference type="RefSeq" id="WP_076584887.1">
    <property type="nucleotide sequence ID" value="NZ_JABEYA020000001.1"/>
</dbReference>
<sequence length="337" mass="38601">MTKTQPAPDTLISPNGQPIYGHFDGIPKSLGVDHFDYRTCMDRKFSRLAKYFHFKRFQFVSIVTPEYLIGIAIADIRYLGSAFCYVYDTEQQTLTEERFLRPLDFDKTMACSPFSGTTHIASSKLVFSIEQGLWRIKANTQHLKLDVCLLTQSDSLPLSVNTPTGYSGWTYTQKHNALKVAGTLSVNNRELDLDRALASYDYSAGFMRRETSWRWASLSFQTSAGLFGFNLAAGVNETGSTENVFWVNGHRHHLGPVHFHFDRLRTLPNWHIYSEDGRVNLSFNPLYQRSEKRNLIILKSNFRQFIGMFSGSIQDEVGQRHDIDQAVGLTEDHFARW</sequence>
<dbReference type="Pfam" id="PF10974">
    <property type="entry name" value="DUF2804"/>
    <property type="match status" value="1"/>
</dbReference>
<dbReference type="PANTHER" id="PTHR35868">
    <property type="entry name" value="DUF2804 DOMAIN-CONTAINING PROTEIN-RELATED"/>
    <property type="match status" value="1"/>
</dbReference>
<accession>A0ABT8BW30</accession>
<keyword evidence="2" id="KW-1185">Reference proteome</keyword>
<organism evidence="1 2">
    <name type="scientific">Vibrio ostreicida</name>
    <dbReference type="NCBI Taxonomy" id="526588"/>
    <lineage>
        <taxon>Bacteria</taxon>
        <taxon>Pseudomonadati</taxon>
        <taxon>Pseudomonadota</taxon>
        <taxon>Gammaproteobacteria</taxon>
        <taxon>Vibrionales</taxon>
        <taxon>Vibrionaceae</taxon>
        <taxon>Vibrio</taxon>
    </lineage>
</organism>
<name>A0ABT8BW30_9VIBR</name>
<proteinExistence type="predicted"/>
<evidence type="ECO:0000313" key="1">
    <source>
        <dbReference type="EMBL" id="MDN3610298.1"/>
    </source>
</evidence>
<reference evidence="2" key="1">
    <citation type="journal article" date="2019" name="Int. J. Syst. Evol. Microbiol.">
        <title>The Global Catalogue of Microorganisms (GCM) 10K type strain sequencing project: providing services to taxonomists for standard genome sequencing and annotation.</title>
        <authorList>
            <consortium name="The Broad Institute Genomics Platform"/>
            <consortium name="The Broad Institute Genome Sequencing Center for Infectious Disease"/>
            <person name="Wu L."/>
            <person name="Ma J."/>
        </authorList>
    </citation>
    <scope>NUCLEOTIDE SEQUENCE [LARGE SCALE GENOMIC DNA]</scope>
    <source>
        <strain evidence="2">CECT 7398</strain>
    </source>
</reference>
<dbReference type="SUPFAM" id="SSF159245">
    <property type="entry name" value="AttH-like"/>
    <property type="match status" value="1"/>
</dbReference>